<dbReference type="SMART" id="SM00086">
    <property type="entry name" value="PAC"/>
    <property type="match status" value="1"/>
</dbReference>
<dbReference type="InterPro" id="IPR003018">
    <property type="entry name" value="GAF"/>
</dbReference>
<keyword evidence="7" id="KW-1185">Reference proteome</keyword>
<evidence type="ECO:0000259" key="3">
    <source>
        <dbReference type="PROSITE" id="PS50113"/>
    </source>
</evidence>
<dbReference type="NCBIfam" id="TIGR00229">
    <property type="entry name" value="sensory_box"/>
    <property type="match status" value="2"/>
</dbReference>
<dbReference type="SUPFAM" id="SSF54631">
    <property type="entry name" value="CBS-domain pair"/>
    <property type="match status" value="2"/>
</dbReference>
<feature type="domain" description="CBS" evidence="5">
    <location>
        <begin position="11"/>
        <end position="70"/>
    </location>
</feature>
<evidence type="ECO:0000313" key="6">
    <source>
        <dbReference type="EMBL" id="QEL65440.1"/>
    </source>
</evidence>
<dbReference type="Proteomes" id="UP000323671">
    <property type="component" value="Chromosome"/>
</dbReference>
<dbReference type="PROSITE" id="PS50112">
    <property type="entry name" value="PAS"/>
    <property type="match status" value="2"/>
</dbReference>
<dbReference type="InterPro" id="IPR000700">
    <property type="entry name" value="PAS-assoc_C"/>
</dbReference>
<protein>
    <recommendedName>
        <fullName evidence="8">Diguanylate cyclase</fullName>
    </recommendedName>
</protein>
<dbReference type="InterPro" id="IPR001610">
    <property type="entry name" value="PAC"/>
</dbReference>
<dbReference type="Pfam" id="PF08448">
    <property type="entry name" value="PAS_4"/>
    <property type="match status" value="1"/>
</dbReference>
<dbReference type="SUPFAM" id="SSF55785">
    <property type="entry name" value="PYP-like sensor domain (PAS domain)"/>
    <property type="match status" value="2"/>
</dbReference>
<dbReference type="InterPro" id="IPR046342">
    <property type="entry name" value="CBS_dom_sf"/>
</dbReference>
<dbReference type="InterPro" id="IPR000014">
    <property type="entry name" value="PAS"/>
</dbReference>
<evidence type="ECO:0000259" key="4">
    <source>
        <dbReference type="PROSITE" id="PS50887"/>
    </source>
</evidence>
<dbReference type="InterPro" id="IPR029016">
    <property type="entry name" value="GAF-like_dom_sf"/>
</dbReference>
<dbReference type="InterPro" id="IPR029787">
    <property type="entry name" value="Nucleotide_cyclase"/>
</dbReference>
<organism evidence="6 7">
    <name type="scientific">Oryzomicrobium terrae</name>
    <dbReference type="NCBI Taxonomy" id="1735038"/>
    <lineage>
        <taxon>Bacteria</taxon>
        <taxon>Pseudomonadati</taxon>
        <taxon>Pseudomonadota</taxon>
        <taxon>Betaproteobacteria</taxon>
        <taxon>Rhodocyclales</taxon>
        <taxon>Rhodocyclaceae</taxon>
        <taxon>Oryzomicrobium</taxon>
    </lineage>
</organism>
<dbReference type="GO" id="GO:0003824">
    <property type="term" value="F:catalytic activity"/>
    <property type="evidence" value="ECO:0007669"/>
    <property type="project" value="UniProtKB-ARBA"/>
</dbReference>
<dbReference type="SMART" id="SM00065">
    <property type="entry name" value="GAF"/>
    <property type="match status" value="1"/>
</dbReference>
<reference evidence="6 7" key="1">
    <citation type="submission" date="2017-07" db="EMBL/GenBank/DDBJ databases">
        <title>Complete genome sequence of Oryzomicrobium terrae TPP412.</title>
        <authorList>
            <person name="Chiu L.-W."/>
            <person name="Lo K.-J."/>
            <person name="Tsai Y.-M."/>
            <person name="Lin S.-S."/>
            <person name="Kuo C.-H."/>
            <person name="Liu C.-T."/>
        </authorList>
    </citation>
    <scope>NUCLEOTIDE SEQUENCE [LARGE SCALE GENOMIC DNA]</scope>
    <source>
        <strain evidence="6 7">TPP412</strain>
    </source>
</reference>
<dbReference type="Gene3D" id="3.30.450.40">
    <property type="match status" value="1"/>
</dbReference>
<dbReference type="Pfam" id="PF00990">
    <property type="entry name" value="GGDEF"/>
    <property type="match status" value="1"/>
</dbReference>
<dbReference type="PROSITE" id="PS50113">
    <property type="entry name" value="PAC"/>
    <property type="match status" value="1"/>
</dbReference>
<dbReference type="InterPro" id="IPR000160">
    <property type="entry name" value="GGDEF_dom"/>
</dbReference>
<evidence type="ECO:0000259" key="5">
    <source>
        <dbReference type="PROSITE" id="PS51371"/>
    </source>
</evidence>
<dbReference type="EMBL" id="CP022579">
    <property type="protein sequence ID" value="QEL65440.1"/>
    <property type="molecule type" value="Genomic_DNA"/>
</dbReference>
<dbReference type="PANTHER" id="PTHR46663">
    <property type="entry name" value="DIGUANYLATE CYCLASE DGCT-RELATED"/>
    <property type="match status" value="1"/>
</dbReference>
<dbReference type="InterPro" id="IPR000644">
    <property type="entry name" value="CBS_dom"/>
</dbReference>
<dbReference type="SUPFAM" id="SSF55781">
    <property type="entry name" value="GAF domain-like"/>
    <property type="match status" value="1"/>
</dbReference>
<accession>A0A5C1E980</accession>
<dbReference type="FunFam" id="3.30.70.270:FF:000001">
    <property type="entry name" value="Diguanylate cyclase domain protein"/>
    <property type="match status" value="1"/>
</dbReference>
<dbReference type="InterPro" id="IPR035965">
    <property type="entry name" value="PAS-like_dom_sf"/>
</dbReference>
<sequence>MHYDLPVTRILQRELLVCSPDTTLAVAASRMHEARCGSILVVDPALPEQVLGIWTEKDALALDFNDPHALERPVIEVMSTPVKTLPDHASLGEAAVRFKQDRIRHLLVVDGSGRAQGVVSQTDVVNNQGIEFYVHLRNVESVVKSLPLQVEAETPMAEVVQRMREARCDAAIVCAKGVKGILTGQDVLRLISQGTLATTAGRVASFPLIIVPRDATLYQARQLFAERRIRHLGVAGDDGDIVGLLSYADILDSVEQEYVRELQAALADQALRLQKSEQALALASKVAETSLEAIMITDHRQIIRSVNPAFTLITGYTAEEAIGRDTRLLKSGLHDRAFYEAMYERITESGEWRGEIMNRRKNGEIYPEAMTITAVRNAAGIISNYVCVFSDISEQRRSESDLAESRQQLEQQSNLTESILDTLPLMVTVRDEAGRFVVVNELAASVLGKGKPDLVGCPDEEVLPAETIKRLREDDLKAVQSGKVVVREERLALDTDNPRHYLSYRRAIRLGRRQLTIAASVDITERKHAETMLAVERQVLRLIAEDAPLQRTLELLSGKVEKAVPRARAMVLLRGGPAREDGGVPMSLGAAPSLPAWFRETLTSSVLFARDATCGPALHFGVQHLCDDVRLDPRFSPSRERLDRLGVLSVWSTPIMSPGRDSLGVFTLFLDDCRRPTPLEQETLDHACKMAAIAIERSRASAELQRLATTDTLTGLANRSRFLDTAGEEWARSRRFGHALGVLMIDVDHFKRINDTHGHAAGDAALRHIAACLGTGIREVDRLGRMGGEEFAMVLPETDGVGAMQVAERLRQTVAAEPFMLADGVPLRLTVSIGVTVRVERDDVLDRLFARADEALYEAKRNGRNQAVFNNGALN</sequence>
<dbReference type="Gene3D" id="3.30.450.20">
    <property type="entry name" value="PAS domain"/>
    <property type="match status" value="2"/>
</dbReference>
<dbReference type="SMART" id="SM00116">
    <property type="entry name" value="CBS"/>
    <property type="match status" value="4"/>
</dbReference>
<proteinExistence type="predicted"/>
<dbReference type="KEGG" id="otr:OTERR_19640"/>
<dbReference type="Pfam" id="PF01590">
    <property type="entry name" value="GAF"/>
    <property type="match status" value="1"/>
</dbReference>
<feature type="domain" description="PAC" evidence="3">
    <location>
        <begin position="352"/>
        <end position="404"/>
    </location>
</feature>
<evidence type="ECO:0000259" key="2">
    <source>
        <dbReference type="PROSITE" id="PS50112"/>
    </source>
</evidence>
<dbReference type="CDD" id="cd09833">
    <property type="entry name" value="CBS_pair_GGDEF_PAS_repeat1"/>
    <property type="match status" value="1"/>
</dbReference>
<dbReference type="NCBIfam" id="TIGR00254">
    <property type="entry name" value="GGDEF"/>
    <property type="match status" value="1"/>
</dbReference>
<dbReference type="PROSITE" id="PS51371">
    <property type="entry name" value="CBS"/>
    <property type="match status" value="3"/>
</dbReference>
<dbReference type="Gene3D" id="3.10.580.10">
    <property type="entry name" value="CBS-domain"/>
    <property type="match status" value="2"/>
</dbReference>
<dbReference type="CDD" id="cd01949">
    <property type="entry name" value="GGDEF"/>
    <property type="match status" value="1"/>
</dbReference>
<dbReference type="Pfam" id="PF13426">
    <property type="entry name" value="PAS_9"/>
    <property type="match status" value="1"/>
</dbReference>
<evidence type="ECO:0000313" key="7">
    <source>
        <dbReference type="Proteomes" id="UP000323671"/>
    </source>
</evidence>
<dbReference type="InterPro" id="IPR043128">
    <property type="entry name" value="Rev_trsase/Diguanyl_cyclase"/>
</dbReference>
<dbReference type="PANTHER" id="PTHR46663:SF2">
    <property type="entry name" value="GGDEF DOMAIN-CONTAINING PROTEIN"/>
    <property type="match status" value="1"/>
</dbReference>
<keyword evidence="1" id="KW-0129">CBS domain</keyword>
<gene>
    <name evidence="6" type="ORF">OTERR_19640</name>
</gene>
<dbReference type="SUPFAM" id="SSF55073">
    <property type="entry name" value="Nucleotide cyclase"/>
    <property type="match status" value="1"/>
</dbReference>
<dbReference type="InterPro" id="IPR052163">
    <property type="entry name" value="DGC-Regulatory_Protein"/>
</dbReference>
<feature type="domain" description="CBS" evidence="5">
    <location>
        <begin position="204"/>
        <end position="262"/>
    </location>
</feature>
<dbReference type="SMART" id="SM00267">
    <property type="entry name" value="GGDEF"/>
    <property type="match status" value="1"/>
</dbReference>
<dbReference type="PROSITE" id="PS50887">
    <property type="entry name" value="GGDEF"/>
    <property type="match status" value="1"/>
</dbReference>
<evidence type="ECO:0008006" key="8">
    <source>
        <dbReference type="Google" id="ProtNLM"/>
    </source>
</evidence>
<feature type="domain" description="PAS" evidence="2">
    <location>
        <begin position="279"/>
        <end position="350"/>
    </location>
</feature>
<dbReference type="InterPro" id="IPR013656">
    <property type="entry name" value="PAS_4"/>
</dbReference>
<dbReference type="CDD" id="cd00130">
    <property type="entry name" value="PAS"/>
    <property type="match status" value="2"/>
</dbReference>
<feature type="domain" description="GGDEF" evidence="4">
    <location>
        <begin position="738"/>
        <end position="872"/>
    </location>
</feature>
<dbReference type="AlphaFoldDB" id="A0A5C1E980"/>
<name>A0A5C1E980_9RHOO</name>
<dbReference type="SMART" id="SM00091">
    <property type="entry name" value="PAS"/>
    <property type="match status" value="2"/>
</dbReference>
<dbReference type="Gene3D" id="3.30.70.270">
    <property type="match status" value="1"/>
</dbReference>
<evidence type="ECO:0000256" key="1">
    <source>
        <dbReference type="PROSITE-ProRule" id="PRU00703"/>
    </source>
</evidence>
<feature type="domain" description="PAS" evidence="2">
    <location>
        <begin position="412"/>
        <end position="482"/>
    </location>
</feature>
<dbReference type="Pfam" id="PF00571">
    <property type="entry name" value="CBS"/>
    <property type="match status" value="4"/>
</dbReference>
<feature type="domain" description="CBS" evidence="5">
    <location>
        <begin position="78"/>
        <end position="134"/>
    </location>
</feature>